<evidence type="ECO:0000313" key="4">
    <source>
        <dbReference type="EMBL" id="KQK21586.1"/>
    </source>
</evidence>
<dbReference type="Gramene" id="KQK21586">
    <property type="protein sequence ID" value="KQK21586"/>
    <property type="gene ID" value="BRADI_1g61740v3"/>
</dbReference>
<dbReference type="Pfam" id="PF12854">
    <property type="entry name" value="PPR_1"/>
    <property type="match status" value="1"/>
</dbReference>
<dbReference type="PROSITE" id="PS51375">
    <property type="entry name" value="PPR"/>
    <property type="match status" value="8"/>
</dbReference>
<protein>
    <recommendedName>
        <fullName evidence="7">Pentacotripeptide-repeat region of PRORP domain-containing protein</fullName>
    </recommendedName>
</protein>
<dbReference type="NCBIfam" id="TIGR00756">
    <property type="entry name" value="PPR"/>
    <property type="match status" value="7"/>
</dbReference>
<dbReference type="AlphaFoldDB" id="A0A0Q3S9C8"/>
<dbReference type="InterPro" id="IPR002885">
    <property type="entry name" value="PPR_rpt"/>
</dbReference>
<dbReference type="EnsemblPlants" id="KQK21586">
    <property type="protein sequence ID" value="KQK21586"/>
    <property type="gene ID" value="BRADI_1g61740v3"/>
</dbReference>
<dbReference type="ExpressionAtlas" id="A0A0Q3S9C8">
    <property type="expression patterns" value="baseline and differential"/>
</dbReference>
<proteinExistence type="predicted"/>
<evidence type="ECO:0000256" key="3">
    <source>
        <dbReference type="PROSITE-ProRule" id="PRU00708"/>
    </source>
</evidence>
<feature type="repeat" description="PPR" evidence="3">
    <location>
        <begin position="343"/>
        <end position="377"/>
    </location>
</feature>
<feature type="repeat" description="PPR" evidence="3">
    <location>
        <begin position="238"/>
        <end position="272"/>
    </location>
</feature>
<reference evidence="5" key="3">
    <citation type="submission" date="2018-08" db="UniProtKB">
        <authorList>
            <consortium name="EnsemblPlants"/>
        </authorList>
    </citation>
    <scope>IDENTIFICATION</scope>
    <source>
        <strain evidence="5">cv. Bd21</strain>
    </source>
</reference>
<keyword evidence="1" id="KW-0677">Repeat</keyword>
<evidence type="ECO:0000313" key="6">
    <source>
        <dbReference type="Proteomes" id="UP000008810"/>
    </source>
</evidence>
<name>A0A0Q3S9C8_BRADI</name>
<dbReference type="PANTHER" id="PTHR47932">
    <property type="entry name" value="ATPASE EXPRESSION PROTEIN 3"/>
    <property type="match status" value="1"/>
</dbReference>
<feature type="repeat" description="PPR" evidence="3">
    <location>
        <begin position="483"/>
        <end position="517"/>
    </location>
</feature>
<feature type="repeat" description="PPR" evidence="3">
    <location>
        <begin position="273"/>
        <end position="307"/>
    </location>
</feature>
<dbReference type="OrthoDB" id="185373at2759"/>
<reference evidence="4" key="2">
    <citation type="submission" date="2017-06" db="EMBL/GenBank/DDBJ databases">
        <title>WGS assembly of Brachypodium distachyon.</title>
        <authorList>
            <consortium name="The International Brachypodium Initiative"/>
            <person name="Lucas S."/>
            <person name="Harmon-Smith M."/>
            <person name="Lail K."/>
            <person name="Tice H."/>
            <person name="Grimwood J."/>
            <person name="Bruce D."/>
            <person name="Barry K."/>
            <person name="Shu S."/>
            <person name="Lindquist E."/>
            <person name="Wang M."/>
            <person name="Pitluck S."/>
            <person name="Vogel J.P."/>
            <person name="Garvin D.F."/>
            <person name="Mockler T.C."/>
            <person name="Schmutz J."/>
            <person name="Rokhsar D."/>
            <person name="Bevan M.W."/>
        </authorList>
    </citation>
    <scope>NUCLEOTIDE SEQUENCE</scope>
    <source>
        <strain evidence="4">Bd21</strain>
    </source>
</reference>
<keyword evidence="6" id="KW-1185">Reference proteome</keyword>
<dbReference type="Proteomes" id="UP000008810">
    <property type="component" value="Chromosome 1"/>
</dbReference>
<dbReference type="Pfam" id="PF01535">
    <property type="entry name" value="PPR"/>
    <property type="match status" value="3"/>
</dbReference>
<dbReference type="EMBL" id="CM000880">
    <property type="protein sequence ID" value="KQK21586.1"/>
    <property type="molecule type" value="Genomic_DNA"/>
</dbReference>
<dbReference type="PANTHER" id="PTHR47932:SF62">
    <property type="entry name" value="EXPRESSED PROTEIN"/>
    <property type="match status" value="1"/>
</dbReference>
<keyword evidence="2" id="KW-0809">Transit peptide</keyword>
<reference evidence="4 5" key="1">
    <citation type="journal article" date="2010" name="Nature">
        <title>Genome sequencing and analysis of the model grass Brachypodium distachyon.</title>
        <authorList>
            <consortium name="International Brachypodium Initiative"/>
        </authorList>
    </citation>
    <scope>NUCLEOTIDE SEQUENCE [LARGE SCALE GENOMIC DNA]</scope>
    <source>
        <strain evidence="4">Bd21</strain>
        <strain evidence="5">cv. Bd21</strain>
    </source>
</reference>
<dbReference type="InterPro" id="IPR011990">
    <property type="entry name" value="TPR-like_helical_dom_sf"/>
</dbReference>
<evidence type="ECO:0008006" key="7">
    <source>
        <dbReference type="Google" id="ProtNLM"/>
    </source>
</evidence>
<organism evidence="4">
    <name type="scientific">Brachypodium distachyon</name>
    <name type="common">Purple false brome</name>
    <name type="synonym">Trachynia distachya</name>
    <dbReference type="NCBI Taxonomy" id="15368"/>
    <lineage>
        <taxon>Eukaryota</taxon>
        <taxon>Viridiplantae</taxon>
        <taxon>Streptophyta</taxon>
        <taxon>Embryophyta</taxon>
        <taxon>Tracheophyta</taxon>
        <taxon>Spermatophyta</taxon>
        <taxon>Magnoliopsida</taxon>
        <taxon>Liliopsida</taxon>
        <taxon>Poales</taxon>
        <taxon>Poaceae</taxon>
        <taxon>BOP clade</taxon>
        <taxon>Pooideae</taxon>
        <taxon>Stipodae</taxon>
        <taxon>Brachypodieae</taxon>
        <taxon>Brachypodium</taxon>
    </lineage>
</organism>
<gene>
    <name evidence="5" type="primary">LOC100845359</name>
    <name evidence="4" type="ORF">BRADI_1g61740v3</name>
</gene>
<feature type="repeat" description="PPR" evidence="3">
    <location>
        <begin position="448"/>
        <end position="482"/>
    </location>
</feature>
<accession>A0A0Q3S9C8</accession>
<evidence type="ECO:0000256" key="1">
    <source>
        <dbReference type="ARBA" id="ARBA00022737"/>
    </source>
</evidence>
<feature type="repeat" description="PPR" evidence="3">
    <location>
        <begin position="378"/>
        <end position="412"/>
    </location>
</feature>
<dbReference type="SUPFAM" id="SSF81901">
    <property type="entry name" value="HCP-like"/>
    <property type="match status" value="1"/>
</dbReference>
<dbReference type="Pfam" id="PF13041">
    <property type="entry name" value="PPR_2"/>
    <property type="match status" value="2"/>
</dbReference>
<sequence>MSLHPRRFIRHICSSSASELASVPTAVSTAASLAADTVLRGPRFESNLLKLIPRALLFDPSCVRLTLSHLLPSPEPSLHFLLFLSSLVPAPEAAPAPSPQLPGVDAFLLRLPPHLAADAAALLASHLGLHPSIPALNAASRAALRAARPDLVFNLFSTFSSSPDFPGDADTVSCLARACAADRRPLDGLRLLRDAARRGSPPSSAAAADLVKAFAASGNFPKVSDTLHLMISAGYPPDTVVYQCIIHGLFAHKMGGEALRVFNEIKLRGYDIDAVTYTTVIDGLCKVGNIVDARKMWDEMVHKGMEPNEYAYCSFLGYYCKAGDFDMAYKVYGEMLGKGFKESTVSCNIILAGFCVHMRVDEAISVFEGMVTEGIEHDVFTYNTLIQGLCKVGRLAEAIRMYQRLLSSGLEPTVSTFTPLIDTMCEEGQVDHAVELFRLMQAKGFEPLVRSNDSVINGFCKARRADDAMAWLAGMLKSNLKPQKQTFNSLLELLSTSERVDDALLILNTMLKSGFGLDSLPCTILVDKLCTGNVPYSHKLEDILYCLSTRRTCVESNRAPRNDDSLLVCASAVIASLTNISVSSSMTLAA</sequence>
<dbReference type="Gene3D" id="1.25.40.10">
    <property type="entry name" value="Tetratricopeptide repeat domain"/>
    <property type="match status" value="4"/>
</dbReference>
<feature type="repeat" description="PPR" evidence="3">
    <location>
        <begin position="413"/>
        <end position="447"/>
    </location>
</feature>
<evidence type="ECO:0000256" key="2">
    <source>
        <dbReference type="ARBA" id="ARBA00022946"/>
    </source>
</evidence>
<evidence type="ECO:0000313" key="5">
    <source>
        <dbReference type="EnsemblPlants" id="KQK21586"/>
    </source>
</evidence>
<feature type="repeat" description="PPR" evidence="3">
    <location>
        <begin position="308"/>
        <end position="342"/>
    </location>
</feature>